<evidence type="ECO:0000256" key="1">
    <source>
        <dbReference type="SAM" id="MobiDB-lite"/>
    </source>
</evidence>
<dbReference type="Proteomes" id="UP001221757">
    <property type="component" value="Unassembled WGS sequence"/>
</dbReference>
<sequence length="304" mass="33419">MSMDRSRMEYHWQSQQGSRKPRAGLGNPVLARLADWALASAASQSDNKVRVVDHRSRLSSIHLAAWGSSHGGTFQRDFEGFYSGAGIQQRLNVCGPLVLQCTRKANFATVLPDVMQVQRVANAGSSGKRHLLSSAPLHMAELERMEDSGSDDDKVPELMEVDETDQTDGKPQWQFSGHRLGSFAEAVPAGVVGGLQCGECGECYNAQDFWTTCTPWPSAYDICCQYDAATLVRKFKGNLGRADGEVVEQSWDYYFAGIMDETLKRTRVTGEPTAKIVVKTPVTRSKACEVQLGAEYSNTTLLNL</sequence>
<feature type="region of interest" description="Disordered" evidence="1">
    <location>
        <begin position="1"/>
        <end position="24"/>
    </location>
</feature>
<keyword evidence="3" id="KW-1185">Reference proteome</keyword>
<protein>
    <submittedName>
        <fullName evidence="2">Uncharacterized protein</fullName>
    </submittedName>
</protein>
<accession>A0AAD7BVU0</accession>
<name>A0AAD7BVU0_MYCRO</name>
<proteinExistence type="predicted"/>
<gene>
    <name evidence="2" type="ORF">B0H17DRAFT_1149972</name>
</gene>
<dbReference type="AlphaFoldDB" id="A0AAD7BVU0"/>
<evidence type="ECO:0000313" key="2">
    <source>
        <dbReference type="EMBL" id="KAJ7632087.1"/>
    </source>
</evidence>
<reference evidence="2" key="1">
    <citation type="submission" date="2023-03" db="EMBL/GenBank/DDBJ databases">
        <title>Massive genome expansion in bonnet fungi (Mycena s.s.) driven by repeated elements and novel gene families across ecological guilds.</title>
        <authorList>
            <consortium name="Lawrence Berkeley National Laboratory"/>
            <person name="Harder C.B."/>
            <person name="Miyauchi S."/>
            <person name="Viragh M."/>
            <person name="Kuo A."/>
            <person name="Thoen E."/>
            <person name="Andreopoulos B."/>
            <person name="Lu D."/>
            <person name="Skrede I."/>
            <person name="Drula E."/>
            <person name="Henrissat B."/>
            <person name="Morin E."/>
            <person name="Kohler A."/>
            <person name="Barry K."/>
            <person name="LaButti K."/>
            <person name="Morin E."/>
            <person name="Salamov A."/>
            <person name="Lipzen A."/>
            <person name="Mereny Z."/>
            <person name="Hegedus B."/>
            <person name="Baldrian P."/>
            <person name="Stursova M."/>
            <person name="Weitz H."/>
            <person name="Taylor A."/>
            <person name="Grigoriev I.V."/>
            <person name="Nagy L.G."/>
            <person name="Martin F."/>
            <person name="Kauserud H."/>
        </authorList>
    </citation>
    <scope>NUCLEOTIDE SEQUENCE</scope>
    <source>
        <strain evidence="2">CBHHK067</strain>
    </source>
</reference>
<comment type="caution">
    <text evidence="2">The sequence shown here is derived from an EMBL/GenBank/DDBJ whole genome shotgun (WGS) entry which is preliminary data.</text>
</comment>
<organism evidence="2 3">
    <name type="scientific">Mycena rosella</name>
    <name type="common">Pink bonnet</name>
    <name type="synonym">Agaricus rosellus</name>
    <dbReference type="NCBI Taxonomy" id="1033263"/>
    <lineage>
        <taxon>Eukaryota</taxon>
        <taxon>Fungi</taxon>
        <taxon>Dikarya</taxon>
        <taxon>Basidiomycota</taxon>
        <taxon>Agaricomycotina</taxon>
        <taxon>Agaricomycetes</taxon>
        <taxon>Agaricomycetidae</taxon>
        <taxon>Agaricales</taxon>
        <taxon>Marasmiineae</taxon>
        <taxon>Mycenaceae</taxon>
        <taxon>Mycena</taxon>
    </lineage>
</organism>
<evidence type="ECO:0000313" key="3">
    <source>
        <dbReference type="Proteomes" id="UP001221757"/>
    </source>
</evidence>
<feature type="compositionally biased region" description="Basic and acidic residues" evidence="1">
    <location>
        <begin position="1"/>
        <end position="10"/>
    </location>
</feature>
<dbReference type="EMBL" id="JARKIE010000493">
    <property type="protein sequence ID" value="KAJ7632087.1"/>
    <property type="molecule type" value="Genomic_DNA"/>
</dbReference>